<feature type="region of interest" description="Disordered" evidence="2">
    <location>
        <begin position="1"/>
        <end position="29"/>
    </location>
</feature>
<keyword evidence="1" id="KW-0175">Coiled coil</keyword>
<organism evidence="3 4">
    <name type="scientific">Carpediemonas membranifera</name>
    <dbReference type="NCBI Taxonomy" id="201153"/>
    <lineage>
        <taxon>Eukaryota</taxon>
        <taxon>Metamonada</taxon>
        <taxon>Carpediemonas-like organisms</taxon>
        <taxon>Carpediemonas</taxon>
    </lineage>
</organism>
<feature type="compositionally biased region" description="Low complexity" evidence="2">
    <location>
        <begin position="571"/>
        <end position="591"/>
    </location>
</feature>
<name>A0A8J6E3S4_9EUKA</name>
<dbReference type="OrthoDB" id="10252424at2759"/>
<dbReference type="EMBL" id="JAHDYR010000024">
    <property type="protein sequence ID" value="KAG9393562.1"/>
    <property type="molecule type" value="Genomic_DNA"/>
</dbReference>
<accession>A0A8J6E3S4</accession>
<feature type="compositionally biased region" description="Polar residues" evidence="2">
    <location>
        <begin position="558"/>
        <end position="569"/>
    </location>
</feature>
<dbReference type="Proteomes" id="UP000717585">
    <property type="component" value="Unassembled WGS sequence"/>
</dbReference>
<evidence type="ECO:0000313" key="3">
    <source>
        <dbReference type="EMBL" id="KAG9393562.1"/>
    </source>
</evidence>
<evidence type="ECO:0000256" key="1">
    <source>
        <dbReference type="SAM" id="Coils"/>
    </source>
</evidence>
<protein>
    <submittedName>
        <fullName evidence="3">Chromosome segregation protein</fullName>
    </submittedName>
</protein>
<feature type="region of interest" description="Disordered" evidence="2">
    <location>
        <begin position="543"/>
        <end position="620"/>
    </location>
</feature>
<comment type="caution">
    <text evidence="3">The sequence shown here is derived from an EMBL/GenBank/DDBJ whole genome shotgun (WGS) entry which is preliminary data.</text>
</comment>
<dbReference type="AlphaFoldDB" id="A0A8J6E3S4"/>
<feature type="coiled-coil region" evidence="1">
    <location>
        <begin position="347"/>
        <end position="381"/>
    </location>
</feature>
<sequence>MQPSGGQETEMVMPQTTQMQPSRREQQAEDWTVSLPPILRKRLDILQRNVTTLTENFLPLEEHMSTKVAKSDMLTALRSKVERTTFDDKTKELLDAISNLDTTFSDQLGKVSTGLNMVKEQASMLAAQATSTANMSDLFMKLKQDSAHLEQRVQHIHGKVEENDSRYDARFSAAEGETAKSKARLDHVENVAGRIDLKIDGVQKSLVTQLTEQREKLEPGLTRLGTVEAKVRAFTADLDSLMDSAVQKAKVHTTQALNQEIKARSEGDAAITARFNGLDDRMKRLEQMMYELGRTVDAKTTELQHYITDTGAELRAQVGADVDRVTKRMAILDHELSNGLEELHTGAEELEEVKRTVTADMQRLLAELDGVKADSTQLRDDMTTAVRAERQFAEEKALMLDGRISEVSGALEQTAADWQTQWEQRAMDVDDRLDGLKTMTATIDADLTAEKEAREEEVGQVVRAISDLADRMTTDLQAKANWSDVRRSLWLKADKADVPMAVTTRSLGGTHQNKALADPVRPPSELDGTDVLDVGYADPLGHSLTGAGDRATVPGRPQNLTQTLYTPQRTRPAGGAPRRPDQTQPQQRPQTSGQLFLGERKGRIDAAQRAWGSRESWEFT</sequence>
<gene>
    <name evidence="3" type="ORF">J8273_5049</name>
</gene>
<reference evidence="3" key="1">
    <citation type="submission" date="2021-05" db="EMBL/GenBank/DDBJ databases">
        <title>A free-living protist that lacks canonical eukaryotic 1 DNA replication and segregation systems.</title>
        <authorList>
            <person name="Salas-Leiva D.E."/>
            <person name="Tromer E.C."/>
            <person name="Curtis B.A."/>
            <person name="Jerlstrom-Hultqvist J."/>
            <person name="Kolisko M."/>
            <person name="Yi Z."/>
            <person name="Salas-Leiva J.S."/>
            <person name="Gallot-Lavallee L."/>
            <person name="Kops G.J.P.L."/>
            <person name="Archibald J.M."/>
            <person name="Simpson A.G.B."/>
            <person name="Roger A.J."/>
        </authorList>
    </citation>
    <scope>NUCLEOTIDE SEQUENCE</scope>
    <source>
        <strain evidence="3">BICM</strain>
    </source>
</reference>
<keyword evidence="4" id="KW-1185">Reference proteome</keyword>
<evidence type="ECO:0000313" key="4">
    <source>
        <dbReference type="Proteomes" id="UP000717585"/>
    </source>
</evidence>
<evidence type="ECO:0000256" key="2">
    <source>
        <dbReference type="SAM" id="MobiDB-lite"/>
    </source>
</evidence>
<proteinExistence type="predicted"/>